<evidence type="ECO:0000256" key="5">
    <source>
        <dbReference type="ARBA" id="ARBA00022448"/>
    </source>
</evidence>
<evidence type="ECO:0000256" key="4">
    <source>
        <dbReference type="ARBA" id="ARBA00016202"/>
    </source>
</evidence>
<keyword evidence="5" id="KW-0813">Transport</keyword>
<dbReference type="Pfam" id="PF03550">
    <property type="entry name" value="LolB"/>
    <property type="match status" value="1"/>
</dbReference>
<accession>A0A0F5K6B6</accession>
<gene>
    <name evidence="13" type="ORF">WM40_01105</name>
</gene>
<dbReference type="GO" id="GO:0015031">
    <property type="term" value="P:protein transport"/>
    <property type="evidence" value="ECO:0007669"/>
    <property type="project" value="UniProtKB-KW"/>
</dbReference>
<evidence type="ECO:0000256" key="11">
    <source>
        <dbReference type="ARBA" id="ARBA00023237"/>
    </source>
</evidence>
<organism evidence="13 14">
    <name type="scientific">Robbsia andropogonis</name>
    <dbReference type="NCBI Taxonomy" id="28092"/>
    <lineage>
        <taxon>Bacteria</taxon>
        <taxon>Pseudomonadati</taxon>
        <taxon>Pseudomonadota</taxon>
        <taxon>Betaproteobacteria</taxon>
        <taxon>Burkholderiales</taxon>
        <taxon>Burkholderiaceae</taxon>
        <taxon>Robbsia</taxon>
    </lineage>
</organism>
<dbReference type="AlphaFoldDB" id="A0A0F5K6B6"/>
<evidence type="ECO:0000256" key="6">
    <source>
        <dbReference type="ARBA" id="ARBA00022729"/>
    </source>
</evidence>
<dbReference type="NCBIfam" id="TIGR00548">
    <property type="entry name" value="lolB"/>
    <property type="match status" value="1"/>
</dbReference>
<keyword evidence="11" id="KW-0998">Cell outer membrane</keyword>
<proteinExistence type="inferred from homology"/>
<dbReference type="PATRIC" id="fig|28092.6.peg.245"/>
<dbReference type="GO" id="GO:0009279">
    <property type="term" value="C:cell outer membrane"/>
    <property type="evidence" value="ECO:0007669"/>
    <property type="project" value="UniProtKB-SubCell"/>
</dbReference>
<sequence>MAFHCTVTCLAAVTLLGGCATQQTPQREKTSETGQATMRDAYQGRFSVRYADQNQHIQSAYGNFDWLEQGDEVTLSLRSPLGSTLAIVGSTPTQATLELPNQAPRTANNVEDLMRGALGFPLPVSGMRYWLKNTPAPETHATLTRDAQGRITRIVQDGWRIDYLAFADRSADASASTRAASASNDVSTSGPATASAGRVRLMNLTRIDAPKDAPLDVRLVLNP</sequence>
<dbReference type="Gene3D" id="2.50.20.10">
    <property type="entry name" value="Lipoprotein localisation LolA/LolB/LppX"/>
    <property type="match status" value="1"/>
</dbReference>
<evidence type="ECO:0000313" key="14">
    <source>
        <dbReference type="Proteomes" id="UP000033618"/>
    </source>
</evidence>
<protein>
    <recommendedName>
        <fullName evidence="4">Outer-membrane lipoprotein LolB</fullName>
    </recommendedName>
</protein>
<comment type="similarity">
    <text evidence="2">Belongs to the LolB family.</text>
</comment>
<evidence type="ECO:0000256" key="8">
    <source>
        <dbReference type="ARBA" id="ARBA00023136"/>
    </source>
</evidence>
<evidence type="ECO:0000256" key="1">
    <source>
        <dbReference type="ARBA" id="ARBA00004459"/>
    </source>
</evidence>
<dbReference type="InterPro" id="IPR004565">
    <property type="entry name" value="OM_lipoprot_LolB"/>
</dbReference>
<dbReference type="STRING" id="28092.WM40_01105"/>
<reference evidence="13 14" key="1">
    <citation type="submission" date="2015-03" db="EMBL/GenBank/DDBJ databases">
        <title>Draft Genome Sequence of Burkholderia andropogonis type strain ICMP2807, isolated from Sorghum bicolor.</title>
        <authorList>
            <person name="Lopes-Santos L."/>
            <person name="Castro D.B."/>
            <person name="Ottoboni L.M."/>
            <person name="Park D."/>
            <person name="Weirc B.S."/>
            <person name="Destefano S.A."/>
        </authorList>
    </citation>
    <scope>NUCLEOTIDE SEQUENCE [LARGE SCALE GENOMIC DNA]</scope>
    <source>
        <strain evidence="13 14">ICMP2807</strain>
    </source>
</reference>
<keyword evidence="6" id="KW-0732">Signal</keyword>
<keyword evidence="10" id="KW-0143">Chaperone</keyword>
<keyword evidence="12" id="KW-0449">Lipoprotein</keyword>
<keyword evidence="9" id="KW-0564">Palmitate</keyword>
<evidence type="ECO:0000256" key="10">
    <source>
        <dbReference type="ARBA" id="ARBA00023186"/>
    </source>
</evidence>
<keyword evidence="7" id="KW-0653">Protein transport</keyword>
<comment type="subunit">
    <text evidence="3">Monomer.</text>
</comment>
<evidence type="ECO:0000256" key="3">
    <source>
        <dbReference type="ARBA" id="ARBA00011245"/>
    </source>
</evidence>
<keyword evidence="14" id="KW-1185">Reference proteome</keyword>
<comment type="subcellular location">
    <subcellularLocation>
        <location evidence="1">Cell outer membrane</location>
        <topology evidence="1">Lipid-anchor</topology>
    </subcellularLocation>
</comment>
<evidence type="ECO:0000256" key="12">
    <source>
        <dbReference type="ARBA" id="ARBA00023288"/>
    </source>
</evidence>
<comment type="caution">
    <text evidence="13">The sequence shown here is derived from an EMBL/GenBank/DDBJ whole genome shotgun (WGS) entry which is preliminary data.</text>
</comment>
<dbReference type="SUPFAM" id="SSF89392">
    <property type="entry name" value="Prokaryotic lipoproteins and lipoprotein localization factors"/>
    <property type="match status" value="1"/>
</dbReference>
<dbReference type="Proteomes" id="UP000033618">
    <property type="component" value="Unassembled WGS sequence"/>
</dbReference>
<evidence type="ECO:0000256" key="2">
    <source>
        <dbReference type="ARBA" id="ARBA00009696"/>
    </source>
</evidence>
<evidence type="ECO:0000256" key="9">
    <source>
        <dbReference type="ARBA" id="ARBA00023139"/>
    </source>
</evidence>
<dbReference type="InterPro" id="IPR029046">
    <property type="entry name" value="LolA/LolB/LppX"/>
</dbReference>
<evidence type="ECO:0000256" key="7">
    <source>
        <dbReference type="ARBA" id="ARBA00022927"/>
    </source>
</evidence>
<evidence type="ECO:0000313" key="13">
    <source>
        <dbReference type="EMBL" id="KKB65419.1"/>
    </source>
</evidence>
<keyword evidence="8" id="KW-0472">Membrane</keyword>
<dbReference type="EMBL" id="LAQU01000001">
    <property type="protein sequence ID" value="KKB65419.1"/>
    <property type="molecule type" value="Genomic_DNA"/>
</dbReference>
<dbReference type="CDD" id="cd16326">
    <property type="entry name" value="LolB"/>
    <property type="match status" value="1"/>
</dbReference>
<name>A0A0F5K6B6_9BURK</name>